<proteinExistence type="predicted"/>
<keyword evidence="2" id="KW-1185">Reference proteome</keyword>
<evidence type="ECO:0000313" key="2">
    <source>
        <dbReference type="Proteomes" id="UP001501231"/>
    </source>
</evidence>
<dbReference type="RefSeq" id="WP_344597811.1">
    <property type="nucleotide sequence ID" value="NZ_BAAARW010000044.1"/>
</dbReference>
<evidence type="ECO:0000313" key="1">
    <source>
        <dbReference type="EMBL" id="GAA2456101.1"/>
    </source>
</evidence>
<sequence length="118" mass="13259">MVDRLRAESEDDPDIDGVTIRTEHGTVGIRAFRPGITDPAYAWIGNLDWAALIIYLPTDSAEIYIIPGAHFTQCAFRANGVLQHVDHQDADHPGVYWTDLTGDAYDQRFTRLAPYRVT</sequence>
<dbReference type="EMBL" id="BAAARW010000044">
    <property type="protein sequence ID" value="GAA2456101.1"/>
    <property type="molecule type" value="Genomic_DNA"/>
</dbReference>
<dbReference type="Proteomes" id="UP001501231">
    <property type="component" value="Unassembled WGS sequence"/>
</dbReference>
<accession>A0ABN3KCR9</accession>
<comment type="caution">
    <text evidence="1">The sequence shown here is derived from an EMBL/GenBank/DDBJ whole genome shotgun (WGS) entry which is preliminary data.</text>
</comment>
<protein>
    <submittedName>
        <fullName evidence="1">Uncharacterized protein</fullName>
    </submittedName>
</protein>
<organism evidence="1 2">
    <name type="scientific">Actinomadura vinacea</name>
    <dbReference type="NCBI Taxonomy" id="115336"/>
    <lineage>
        <taxon>Bacteria</taxon>
        <taxon>Bacillati</taxon>
        <taxon>Actinomycetota</taxon>
        <taxon>Actinomycetes</taxon>
        <taxon>Streptosporangiales</taxon>
        <taxon>Thermomonosporaceae</taxon>
        <taxon>Actinomadura</taxon>
    </lineage>
</organism>
<gene>
    <name evidence="1" type="ORF">GCM10010191_89280</name>
</gene>
<name>A0ABN3KCR9_9ACTN</name>
<reference evidence="1 2" key="1">
    <citation type="journal article" date="2019" name="Int. J. Syst. Evol. Microbiol.">
        <title>The Global Catalogue of Microorganisms (GCM) 10K type strain sequencing project: providing services to taxonomists for standard genome sequencing and annotation.</title>
        <authorList>
            <consortium name="The Broad Institute Genomics Platform"/>
            <consortium name="The Broad Institute Genome Sequencing Center for Infectious Disease"/>
            <person name="Wu L."/>
            <person name="Ma J."/>
        </authorList>
    </citation>
    <scope>NUCLEOTIDE SEQUENCE [LARGE SCALE GENOMIC DNA]</scope>
    <source>
        <strain evidence="1 2">JCM 3325</strain>
    </source>
</reference>